<protein>
    <submittedName>
        <fullName evidence="3">Site-specific DNA recombinase</fullName>
    </submittedName>
</protein>
<dbReference type="InterPro" id="IPR038109">
    <property type="entry name" value="DNA_bind_recomb_sf"/>
</dbReference>
<dbReference type="PANTHER" id="PTHR30461:SF23">
    <property type="entry name" value="DNA RECOMBINASE-RELATED"/>
    <property type="match status" value="1"/>
</dbReference>
<evidence type="ECO:0000259" key="2">
    <source>
        <dbReference type="PROSITE" id="PS51737"/>
    </source>
</evidence>
<evidence type="ECO:0000313" key="3">
    <source>
        <dbReference type="EMBL" id="SED88501.1"/>
    </source>
</evidence>
<dbReference type="Gene3D" id="3.40.50.1390">
    <property type="entry name" value="Resolvase, N-terminal catalytic domain"/>
    <property type="match status" value="1"/>
</dbReference>
<dbReference type="PROSITE" id="PS51736">
    <property type="entry name" value="RECOMBINASES_3"/>
    <property type="match status" value="1"/>
</dbReference>
<dbReference type="RefSeq" id="WP_074709739.1">
    <property type="nucleotide sequence ID" value="NZ_FNTV01000001.1"/>
</dbReference>
<dbReference type="PANTHER" id="PTHR30461">
    <property type="entry name" value="DNA-INVERTASE FROM LAMBDOID PROPHAGE"/>
    <property type="match status" value="1"/>
</dbReference>
<dbReference type="GO" id="GO:0003677">
    <property type="term" value="F:DNA binding"/>
    <property type="evidence" value="ECO:0007669"/>
    <property type="project" value="InterPro"/>
</dbReference>
<feature type="domain" description="Resolvase/invertase-type recombinase catalytic" evidence="1">
    <location>
        <begin position="12"/>
        <end position="163"/>
    </location>
</feature>
<proteinExistence type="predicted"/>
<dbReference type="Proteomes" id="UP000182725">
    <property type="component" value="Unassembled WGS sequence"/>
</dbReference>
<gene>
    <name evidence="3" type="ORF">SAMN04489740_0202</name>
</gene>
<dbReference type="SMART" id="SM00857">
    <property type="entry name" value="Resolvase"/>
    <property type="match status" value="1"/>
</dbReference>
<dbReference type="Gene3D" id="3.90.1750.20">
    <property type="entry name" value="Putative Large Serine Recombinase, Chain B, Domain 2"/>
    <property type="match status" value="1"/>
</dbReference>
<dbReference type="InterPro" id="IPR050639">
    <property type="entry name" value="SSR_resolvase"/>
</dbReference>
<dbReference type="InterPro" id="IPR036162">
    <property type="entry name" value="Resolvase-like_N_sf"/>
</dbReference>
<sequence length="537" mass="59248">MTSSQAHSPGDPVAIYLRISSDRTGDGEGVARQLVDCERLAKQRGLNVIKVIRENDVSAYNGKRRKGFEVLKLMIEEGKIMGVVAYDSDRIYRAVSDLEALLKIIEEHAVTGFTMYSVTAGKIDFNTPQGRMTARLFATVAQYEVDHKAQRQVSAHEAIFARGGWSGGRLPLGYQLGERVGEIEPDPVSAPVIQHIAAEMITGRMTITAATKYLRENTRHKFTKPVALKGALRGPTLYGLREYIPAKVRRKNEKAKTPIKVPGTLKKAAWEPILDTDDRAKLMIILKEIPRGRPLSRSLLAGLMQCGLCGTLMGYSKTTYKCNFSTGGCAKISVSTTGVEKHVMAEVNKFLAVHSSPLNGIQYAGKPPVSAPTRRDVASELTAIAEKRKQYMSLEAEGLFGNDGGVELRRLLKQLKAQEEEINFLVVGEINAEIKAEREAEAHRVWASIAKDQSQEALAMKNQTIRNVTSSIKVMPSAKGTSSGPKFEGSRVKITFGQIVEEEDFVVDQRLVDLNTPSDENFLQMARDNAERHGSKY</sequence>
<dbReference type="AlphaFoldDB" id="A0A1H5EBN0"/>
<dbReference type="CDD" id="cd00338">
    <property type="entry name" value="Ser_Recombinase"/>
    <property type="match status" value="1"/>
</dbReference>
<organism evidence="3 4">
    <name type="scientific">Arthrobacter alpinus</name>
    <dbReference type="NCBI Taxonomy" id="656366"/>
    <lineage>
        <taxon>Bacteria</taxon>
        <taxon>Bacillati</taxon>
        <taxon>Actinomycetota</taxon>
        <taxon>Actinomycetes</taxon>
        <taxon>Micrococcales</taxon>
        <taxon>Micrococcaceae</taxon>
        <taxon>Arthrobacter</taxon>
    </lineage>
</organism>
<evidence type="ECO:0000259" key="1">
    <source>
        <dbReference type="PROSITE" id="PS51736"/>
    </source>
</evidence>
<dbReference type="GO" id="GO:0000150">
    <property type="term" value="F:DNA strand exchange activity"/>
    <property type="evidence" value="ECO:0007669"/>
    <property type="project" value="InterPro"/>
</dbReference>
<feature type="domain" description="Recombinase" evidence="2">
    <location>
        <begin position="171"/>
        <end position="292"/>
    </location>
</feature>
<evidence type="ECO:0000313" key="4">
    <source>
        <dbReference type="Proteomes" id="UP000182725"/>
    </source>
</evidence>
<dbReference type="PROSITE" id="PS51737">
    <property type="entry name" value="RECOMBINASE_DNA_BIND"/>
    <property type="match status" value="1"/>
</dbReference>
<dbReference type="InterPro" id="IPR011109">
    <property type="entry name" value="DNA_bind_recombinase_dom"/>
</dbReference>
<name>A0A1H5EBN0_9MICC</name>
<dbReference type="Pfam" id="PF00239">
    <property type="entry name" value="Resolvase"/>
    <property type="match status" value="1"/>
</dbReference>
<reference evidence="3 4" key="1">
    <citation type="submission" date="2016-10" db="EMBL/GenBank/DDBJ databases">
        <authorList>
            <person name="de Groot N.N."/>
        </authorList>
    </citation>
    <scope>NUCLEOTIDE SEQUENCE [LARGE SCALE GENOMIC DNA]</scope>
    <source>
        <strain evidence="3 4">DSM 22274</strain>
    </source>
</reference>
<accession>A0A1H5EBN0</accession>
<dbReference type="InterPro" id="IPR006119">
    <property type="entry name" value="Resolv_N"/>
</dbReference>
<dbReference type="SUPFAM" id="SSF53041">
    <property type="entry name" value="Resolvase-like"/>
    <property type="match status" value="1"/>
</dbReference>
<dbReference type="EMBL" id="FNTV01000001">
    <property type="protein sequence ID" value="SED88501.1"/>
    <property type="molecule type" value="Genomic_DNA"/>
</dbReference>